<keyword evidence="9" id="KW-1185">Reference proteome</keyword>
<dbReference type="OrthoDB" id="9805770at2"/>
<keyword evidence="3 4" id="KW-0450">Lipoyl</keyword>
<evidence type="ECO:0000256" key="3">
    <source>
        <dbReference type="ARBA" id="ARBA00022823"/>
    </source>
</evidence>
<dbReference type="PROSITE" id="PS00189">
    <property type="entry name" value="LIPOYL"/>
    <property type="match status" value="1"/>
</dbReference>
<dbReference type="GO" id="GO:0045254">
    <property type="term" value="C:pyruvate dehydrogenase complex"/>
    <property type="evidence" value="ECO:0007669"/>
    <property type="project" value="InterPro"/>
</dbReference>
<dbReference type="AlphaFoldDB" id="A0A327XJ66"/>
<dbReference type="InterPro" id="IPR036625">
    <property type="entry name" value="E3-bd_dom_sf"/>
</dbReference>
<dbReference type="InterPro" id="IPR004167">
    <property type="entry name" value="PSBD"/>
</dbReference>
<sequence>MTDLVMPKFGLTMTEGLLTEWHVAPGAAFHAGDVLFTVETEKVANDVEAEADGVLAKIFVPEGETVPVGSPVARLAQAGKDAGRAGEETQSTRPAPASDTEDAPSARKLMAEHDLAREQVTPTGRNGRVTKGDVLRVIATPLARSIATKQGLDLHAVEGTGPMGRIKARDVEAAAKLSTRPLPAPTPAPEPAPAREIVPDAARLATARRVSAAKRDIPHFYVSHEAELSALTGLRGQLNADPDAPRVSVTHMLIRALGVALTEHPAMNRIWAGDQIVAFSQANIGMVTQTPDGLRIPVIRDAGGTALDDIATQARDLATRARSGELGASDVGDGVISISNVGMMGVTSLTPIINPPNAMILGVGAERQLFRPDENGAPALRREMTLTLACDHRIIDGADAARFLAELVALLETPLRLLRPARGTADPNAGD</sequence>
<dbReference type="Pfam" id="PF02817">
    <property type="entry name" value="E3_binding"/>
    <property type="match status" value="2"/>
</dbReference>
<keyword evidence="4 8" id="KW-0808">Transferase</keyword>
<evidence type="ECO:0000259" key="6">
    <source>
        <dbReference type="PROSITE" id="PS50968"/>
    </source>
</evidence>
<feature type="domain" description="Lipoyl-binding" evidence="6">
    <location>
        <begin position="1"/>
        <end position="76"/>
    </location>
</feature>
<evidence type="ECO:0000256" key="4">
    <source>
        <dbReference type="RuleBase" id="RU003423"/>
    </source>
</evidence>
<evidence type="ECO:0000256" key="1">
    <source>
        <dbReference type="ARBA" id="ARBA00001938"/>
    </source>
</evidence>
<dbReference type="SUPFAM" id="SSF52777">
    <property type="entry name" value="CoA-dependent acyltransferases"/>
    <property type="match status" value="1"/>
</dbReference>
<dbReference type="Pfam" id="PF00364">
    <property type="entry name" value="Biotin_lipoyl"/>
    <property type="match status" value="1"/>
</dbReference>
<dbReference type="InterPro" id="IPR000089">
    <property type="entry name" value="Biotin_lipoyl"/>
</dbReference>
<gene>
    <name evidence="8" type="ORF">ATI53_10866</name>
</gene>
<proteinExistence type="inferred from homology"/>
<dbReference type="PANTHER" id="PTHR23151">
    <property type="entry name" value="DIHYDROLIPOAMIDE ACETYL/SUCCINYL-TRANSFERASE-RELATED"/>
    <property type="match status" value="1"/>
</dbReference>
<dbReference type="Pfam" id="PF00198">
    <property type="entry name" value="2-oxoacid_dh"/>
    <property type="match status" value="1"/>
</dbReference>
<dbReference type="PROSITE" id="PS51826">
    <property type="entry name" value="PSBD"/>
    <property type="match status" value="2"/>
</dbReference>
<dbReference type="InterPro" id="IPR011053">
    <property type="entry name" value="Single_hybrid_motif"/>
</dbReference>
<evidence type="ECO:0000313" key="8">
    <source>
        <dbReference type="EMBL" id="RAK08191.1"/>
    </source>
</evidence>
<evidence type="ECO:0000256" key="2">
    <source>
        <dbReference type="ARBA" id="ARBA00007317"/>
    </source>
</evidence>
<dbReference type="PROSITE" id="PS50968">
    <property type="entry name" value="BIOTINYL_LIPOYL"/>
    <property type="match status" value="1"/>
</dbReference>
<evidence type="ECO:0000259" key="7">
    <source>
        <dbReference type="PROSITE" id="PS51826"/>
    </source>
</evidence>
<dbReference type="InterPro" id="IPR001078">
    <property type="entry name" value="2-oxoacid_DH_actylTfrase"/>
</dbReference>
<feature type="domain" description="Peripheral subunit-binding (PSBD)" evidence="7">
    <location>
        <begin position="138"/>
        <end position="175"/>
    </location>
</feature>
<name>A0A327XJ66_9RHOB</name>
<dbReference type="Gene3D" id="3.30.559.10">
    <property type="entry name" value="Chloramphenicol acetyltransferase-like domain"/>
    <property type="match status" value="1"/>
</dbReference>
<comment type="caution">
    <text evidence="8">The sequence shown here is derived from an EMBL/GenBank/DDBJ whole genome shotgun (WGS) entry which is preliminary data.</text>
</comment>
<feature type="domain" description="Peripheral subunit-binding (PSBD)" evidence="7">
    <location>
        <begin position="101"/>
        <end position="138"/>
    </location>
</feature>
<evidence type="ECO:0000313" key="9">
    <source>
        <dbReference type="Proteomes" id="UP000249165"/>
    </source>
</evidence>
<dbReference type="CDD" id="cd06849">
    <property type="entry name" value="lipoyl_domain"/>
    <property type="match status" value="1"/>
</dbReference>
<dbReference type="InterPro" id="IPR003016">
    <property type="entry name" value="2-oxoA_DH_lipoyl-BS"/>
</dbReference>
<dbReference type="Gene3D" id="2.40.50.100">
    <property type="match status" value="1"/>
</dbReference>
<dbReference type="RefSeq" id="WP_111551393.1">
    <property type="nucleotide sequence ID" value="NZ_LIQE01000099.1"/>
</dbReference>
<protein>
    <recommendedName>
        <fullName evidence="4">Dihydrolipoamide acetyltransferase component of pyruvate dehydrogenase complex</fullName>
        <ecNumber evidence="4">2.3.1.-</ecNumber>
    </recommendedName>
</protein>
<feature type="region of interest" description="Disordered" evidence="5">
    <location>
        <begin position="77"/>
        <end position="106"/>
    </location>
</feature>
<comment type="similarity">
    <text evidence="2 4">Belongs to the 2-oxoacid dehydrogenase family.</text>
</comment>
<keyword evidence="8" id="KW-0670">Pyruvate</keyword>
<dbReference type="GO" id="GO:0016746">
    <property type="term" value="F:acyltransferase activity"/>
    <property type="evidence" value="ECO:0007669"/>
    <property type="project" value="UniProtKB-KW"/>
</dbReference>
<dbReference type="InterPro" id="IPR045257">
    <property type="entry name" value="E2/Pdx1"/>
</dbReference>
<dbReference type="EMBL" id="QLMG01000086">
    <property type="protein sequence ID" value="RAK08191.1"/>
    <property type="molecule type" value="Genomic_DNA"/>
</dbReference>
<accession>A0A327XJ66</accession>
<dbReference type="Proteomes" id="UP000249165">
    <property type="component" value="Unassembled WGS sequence"/>
</dbReference>
<keyword evidence="4" id="KW-0012">Acyltransferase</keyword>
<dbReference type="InterPro" id="IPR023213">
    <property type="entry name" value="CAT-like_dom_sf"/>
</dbReference>
<evidence type="ECO:0000256" key="5">
    <source>
        <dbReference type="SAM" id="MobiDB-lite"/>
    </source>
</evidence>
<dbReference type="EC" id="2.3.1.-" evidence="4"/>
<dbReference type="SUPFAM" id="SSF51230">
    <property type="entry name" value="Single hybrid motif"/>
    <property type="match status" value="1"/>
</dbReference>
<dbReference type="SUPFAM" id="SSF47005">
    <property type="entry name" value="Peripheral subunit-binding domain of 2-oxo acid dehydrogenase complex"/>
    <property type="match status" value="2"/>
</dbReference>
<dbReference type="PANTHER" id="PTHR23151:SF90">
    <property type="entry name" value="DIHYDROLIPOYLLYSINE-RESIDUE ACETYLTRANSFERASE COMPONENT OF PYRUVATE DEHYDROGENASE COMPLEX, MITOCHONDRIAL-RELATED"/>
    <property type="match status" value="1"/>
</dbReference>
<comment type="cofactor">
    <cofactor evidence="1 4">
        <name>(R)-lipoate</name>
        <dbReference type="ChEBI" id="CHEBI:83088"/>
    </cofactor>
</comment>
<reference evidence="8 9" key="1">
    <citation type="submission" date="2018-06" db="EMBL/GenBank/DDBJ databases">
        <title>Genomic Encyclopedia of Archaeal and Bacterial Type Strains, Phase II (KMG-II): from individual species to whole genera.</title>
        <authorList>
            <person name="Goeker M."/>
        </authorList>
    </citation>
    <scope>NUCLEOTIDE SEQUENCE [LARGE SCALE GENOMIC DNA]</scope>
    <source>
        <strain evidence="8 9">DSM 22011</strain>
    </source>
</reference>
<organism evidence="8 9">
    <name type="scientific">Salipiger aestuarii</name>
    <dbReference type="NCBI Taxonomy" id="568098"/>
    <lineage>
        <taxon>Bacteria</taxon>
        <taxon>Pseudomonadati</taxon>
        <taxon>Pseudomonadota</taxon>
        <taxon>Alphaproteobacteria</taxon>
        <taxon>Rhodobacterales</taxon>
        <taxon>Roseobacteraceae</taxon>
        <taxon>Salipiger</taxon>
    </lineage>
</organism>
<dbReference type="Gene3D" id="4.10.320.10">
    <property type="entry name" value="E3-binding domain"/>
    <property type="match status" value="2"/>
</dbReference>
<dbReference type="GO" id="GO:0006086">
    <property type="term" value="P:pyruvate decarboxylation to acetyl-CoA"/>
    <property type="evidence" value="ECO:0007669"/>
    <property type="project" value="InterPro"/>
</dbReference>